<protein>
    <recommendedName>
        <fullName evidence="5">Phytanoyl-CoA dioxygenase</fullName>
    </recommendedName>
</protein>
<dbReference type="PANTHER" id="PTHR20883:SF15">
    <property type="entry name" value="PHYTANOYL-COA DIOXYGENASE DOMAIN-CONTAINING PROTEIN 1"/>
    <property type="match status" value="1"/>
</dbReference>
<keyword evidence="2" id="KW-0408">Iron</keyword>
<keyword evidence="1" id="KW-0479">Metal-binding</keyword>
<evidence type="ECO:0000313" key="3">
    <source>
        <dbReference type="EMBL" id="QHJ10728.1"/>
    </source>
</evidence>
<sequence>MLTTEQKQLFQTNGYVVLSEYFSAADMQSLKSEAQAIVEQFDPNSTRAVFSTQDQSKSRDDYFLQSGDKIRCFFEEEAFNESGELQQEKAVSINKIGHALHTLNPVFKKFSHDPRIRQVANDVGLLAPQIHQSMYIFKQPKIGGVIRWHQDGTYFLSDPLSVVTFWIAVEDATIENGCLQVKADGSDTPLREQFMRFANDSTELKVLDDTPWPKDEDARPLEVKKGSLVVFDGLLPHFSAPNRSAKSRHAFTLHVTCATTQYDPLNWLQAEPSPL</sequence>
<organism evidence="3 4">
    <name type="scientific">Paraglaciecola mesophila</name>
    <dbReference type="NCBI Taxonomy" id="197222"/>
    <lineage>
        <taxon>Bacteria</taxon>
        <taxon>Pseudomonadati</taxon>
        <taxon>Pseudomonadota</taxon>
        <taxon>Gammaproteobacteria</taxon>
        <taxon>Alteromonadales</taxon>
        <taxon>Alteromonadaceae</taxon>
        <taxon>Paraglaciecola</taxon>
    </lineage>
</organism>
<dbReference type="InterPro" id="IPR008775">
    <property type="entry name" value="Phytyl_CoA_dOase-like"/>
</dbReference>
<evidence type="ECO:0008006" key="5">
    <source>
        <dbReference type="Google" id="ProtNLM"/>
    </source>
</evidence>
<evidence type="ECO:0000256" key="2">
    <source>
        <dbReference type="ARBA" id="ARBA00023004"/>
    </source>
</evidence>
<name>A0A857JHM5_9ALTE</name>
<dbReference type="GO" id="GO:0016706">
    <property type="term" value="F:2-oxoglutarate-dependent dioxygenase activity"/>
    <property type="evidence" value="ECO:0007669"/>
    <property type="project" value="UniProtKB-ARBA"/>
</dbReference>
<dbReference type="SUPFAM" id="SSF51197">
    <property type="entry name" value="Clavaminate synthase-like"/>
    <property type="match status" value="1"/>
</dbReference>
<dbReference type="AlphaFoldDB" id="A0A857JHM5"/>
<evidence type="ECO:0000313" key="4">
    <source>
        <dbReference type="Proteomes" id="UP000464524"/>
    </source>
</evidence>
<keyword evidence="4" id="KW-1185">Reference proteome</keyword>
<proteinExistence type="predicted"/>
<dbReference type="EMBL" id="CP047656">
    <property type="protein sequence ID" value="QHJ10728.1"/>
    <property type="molecule type" value="Genomic_DNA"/>
</dbReference>
<accession>A0A857JHM5</accession>
<dbReference type="GO" id="GO:0005506">
    <property type="term" value="F:iron ion binding"/>
    <property type="evidence" value="ECO:0007669"/>
    <property type="project" value="UniProtKB-ARBA"/>
</dbReference>
<dbReference type="OrthoDB" id="9791262at2"/>
<evidence type="ECO:0000256" key="1">
    <source>
        <dbReference type="ARBA" id="ARBA00022723"/>
    </source>
</evidence>
<dbReference type="RefSeq" id="WP_007983932.1">
    <property type="nucleotide sequence ID" value="NZ_CP047656.1"/>
</dbReference>
<reference evidence="3 4" key="1">
    <citation type="submission" date="2019-12" db="EMBL/GenBank/DDBJ databases">
        <title>Genome sequencing and assembly of endphytes of Porphyra tenera.</title>
        <authorList>
            <person name="Park J.M."/>
            <person name="Shin R."/>
            <person name="Jo S.H."/>
        </authorList>
    </citation>
    <scope>NUCLEOTIDE SEQUENCE [LARGE SCALE GENOMIC DNA]</scope>
    <source>
        <strain evidence="3 4">GPM4</strain>
    </source>
</reference>
<dbReference type="Gene3D" id="2.60.120.620">
    <property type="entry name" value="q2cbj1_9rhob like domain"/>
    <property type="match status" value="1"/>
</dbReference>
<dbReference type="PANTHER" id="PTHR20883">
    <property type="entry name" value="PHYTANOYL-COA DIOXYGENASE DOMAIN CONTAINING 1"/>
    <property type="match status" value="1"/>
</dbReference>
<gene>
    <name evidence="3" type="ORF">FX988_00949</name>
</gene>
<dbReference type="Pfam" id="PF05721">
    <property type="entry name" value="PhyH"/>
    <property type="match status" value="1"/>
</dbReference>
<dbReference type="Proteomes" id="UP000464524">
    <property type="component" value="Chromosome"/>
</dbReference>
<dbReference type="KEGG" id="pmes:FX988_00949"/>